<keyword evidence="1" id="KW-0472">Membrane</keyword>
<feature type="transmembrane region" description="Helical" evidence="1">
    <location>
        <begin position="271"/>
        <end position="297"/>
    </location>
</feature>
<feature type="signal peptide" evidence="2">
    <location>
        <begin position="1"/>
        <end position="21"/>
    </location>
</feature>
<protein>
    <recommendedName>
        <fullName evidence="5">Surface antigen</fullName>
    </recommendedName>
</protein>
<reference evidence="3 4" key="1">
    <citation type="submission" date="2013-02" db="EMBL/GenBank/DDBJ databases">
        <title>The Genome Annotation of Plasmodium falciparum Vietnam Oak-Knoll (FVO).</title>
        <authorList>
            <consortium name="The Broad Institute Genome Sequencing Platform"/>
            <consortium name="The Broad Institute Genome Sequencing Center for Infectious Disease"/>
            <person name="Neafsey D."/>
            <person name="Hoffman S."/>
            <person name="Volkman S."/>
            <person name="Rosenthal P."/>
            <person name="Walker B."/>
            <person name="Young S.K."/>
            <person name="Zeng Q."/>
            <person name="Gargeya S."/>
            <person name="Fitzgerald M."/>
            <person name="Haas B."/>
            <person name="Abouelleil A."/>
            <person name="Allen A.W."/>
            <person name="Alvarado L."/>
            <person name="Arachchi H.M."/>
            <person name="Berlin A.M."/>
            <person name="Chapman S.B."/>
            <person name="Gainer-Dewar J."/>
            <person name="Goldberg J."/>
            <person name="Griggs A."/>
            <person name="Gujja S."/>
            <person name="Hansen M."/>
            <person name="Howarth C."/>
            <person name="Imamovic A."/>
            <person name="Ireland A."/>
            <person name="Larimer J."/>
            <person name="McCowan C."/>
            <person name="Murphy C."/>
            <person name="Pearson M."/>
            <person name="Poon T.W."/>
            <person name="Priest M."/>
            <person name="Roberts A."/>
            <person name="Saif S."/>
            <person name="Shea T."/>
            <person name="Sisk P."/>
            <person name="Sykes S."/>
            <person name="Wortman J."/>
            <person name="Nusbaum C."/>
            <person name="Birren B."/>
        </authorList>
    </citation>
    <scope>NUCLEOTIDE SEQUENCE [LARGE SCALE GENOMIC DNA]</scope>
    <source>
        <strain evidence="4">Vietnam Oak-Knoll (FVO)</strain>
    </source>
</reference>
<evidence type="ECO:0000313" key="3">
    <source>
        <dbReference type="EMBL" id="ETW17980.1"/>
    </source>
</evidence>
<feature type="chain" id="PRO_5001538909" description="Surface antigen" evidence="2">
    <location>
        <begin position="22"/>
        <end position="317"/>
    </location>
</feature>
<sequence length="317" mass="35324">MKLHCSKILLFSLPLNILVRSAGNVHSKNKPYITPRHTPTITSRVLRECDIHKSIYDNDEDMKSVKENFDRQISQRFEEYEERMITKRQKYKEQCDKDIQQIILKDKVEKSLEEKVEKGCLKCGCGLGGVAAVVGIFGAIAVNEVKKAALVAAAQTGIEEGIKVAIEKLGNIVRLNEFKLIDWAANINGTTFSNPNRLLTIVNKVNNMCTESEAAGETAFCMATKAMDEQPKVSAVQVISREAAKAAGVADKAAKNAEAAKIALANTESTYLYSAIGYSVLAILIIVLILVIIYLILRYRRKKKMKIKQQYTKLLNQ</sequence>
<evidence type="ECO:0008006" key="5">
    <source>
        <dbReference type="Google" id="ProtNLM"/>
    </source>
</evidence>
<evidence type="ECO:0000256" key="2">
    <source>
        <dbReference type="SAM" id="SignalP"/>
    </source>
</evidence>
<evidence type="ECO:0000256" key="1">
    <source>
        <dbReference type="SAM" id="Phobius"/>
    </source>
</evidence>
<dbReference type="NCBIfam" id="TIGR01477">
    <property type="entry name" value="RIFIN"/>
    <property type="match status" value="1"/>
</dbReference>
<reference evidence="3 4" key="2">
    <citation type="submission" date="2013-02" db="EMBL/GenBank/DDBJ databases">
        <title>The Genome Sequence of Plasmodium falciparum Vietnam Oak-Knoll (FVO).</title>
        <authorList>
            <consortium name="The Broad Institute Genome Sequencing Platform"/>
            <consortium name="The Broad Institute Genome Sequencing Center for Infectious Disease"/>
            <person name="Neafsey D."/>
            <person name="Cheeseman I."/>
            <person name="Volkman S."/>
            <person name="Adams J."/>
            <person name="Walker B."/>
            <person name="Young S.K."/>
            <person name="Zeng Q."/>
            <person name="Gargeya S."/>
            <person name="Fitzgerald M."/>
            <person name="Haas B."/>
            <person name="Abouelleil A."/>
            <person name="Alvarado L."/>
            <person name="Arachchi H.M."/>
            <person name="Berlin A.M."/>
            <person name="Chapman S.B."/>
            <person name="Dewar J."/>
            <person name="Goldberg J."/>
            <person name="Griggs A."/>
            <person name="Gujja S."/>
            <person name="Hansen M."/>
            <person name="Howarth C."/>
            <person name="Imamovic A."/>
            <person name="Larimer J."/>
            <person name="McCowan C."/>
            <person name="Murphy C."/>
            <person name="Neiman D."/>
            <person name="Pearson M."/>
            <person name="Priest M."/>
            <person name="Roberts A."/>
            <person name="Saif S."/>
            <person name="Shea T."/>
            <person name="Sisk P."/>
            <person name="Sykes S."/>
            <person name="Wortman J."/>
            <person name="Nusbaum C."/>
            <person name="Birren B."/>
        </authorList>
    </citation>
    <scope>NUCLEOTIDE SEQUENCE [LARGE SCALE GENOMIC DNA]</scope>
    <source>
        <strain evidence="4">Vietnam Oak-Knoll (FVO)</strain>
    </source>
</reference>
<accession>A0A024V6Y3</accession>
<evidence type="ECO:0000313" key="4">
    <source>
        <dbReference type="Proteomes" id="UP000030690"/>
    </source>
</evidence>
<keyword evidence="2" id="KW-0732">Signal</keyword>
<dbReference type="Pfam" id="PF02009">
    <property type="entry name" value="RIFIN"/>
    <property type="match status" value="1"/>
</dbReference>
<dbReference type="AlphaFoldDB" id="A0A024V6Y3"/>
<keyword evidence="1" id="KW-0812">Transmembrane</keyword>
<dbReference type="OrthoDB" id="10586882at2759"/>
<organism evidence="3 4">
    <name type="scientific">Plasmodium falciparum Vietnam Oak-Knoll</name>
    <name type="common">FVO</name>
    <dbReference type="NCBI Taxonomy" id="1036723"/>
    <lineage>
        <taxon>Eukaryota</taxon>
        <taxon>Sar</taxon>
        <taxon>Alveolata</taxon>
        <taxon>Apicomplexa</taxon>
        <taxon>Aconoidasida</taxon>
        <taxon>Haemosporida</taxon>
        <taxon>Plasmodiidae</taxon>
        <taxon>Plasmodium</taxon>
        <taxon>Plasmodium (Laverania)</taxon>
    </lineage>
</organism>
<keyword evidence="1" id="KW-1133">Transmembrane helix</keyword>
<gene>
    <name evidence="3" type="ORF">PFFVO_03111</name>
</gene>
<proteinExistence type="predicted"/>
<dbReference type="EMBL" id="KI925084">
    <property type="protein sequence ID" value="ETW17980.1"/>
    <property type="molecule type" value="Genomic_DNA"/>
</dbReference>
<name>A0A024V6Y3_PLAFA</name>
<dbReference type="InterPro" id="IPR006373">
    <property type="entry name" value="VSA_Rifin"/>
</dbReference>
<dbReference type="Proteomes" id="UP000030690">
    <property type="component" value="Unassembled WGS sequence"/>
</dbReference>